<evidence type="ECO:0000313" key="3">
    <source>
        <dbReference type="Proteomes" id="UP001189122"/>
    </source>
</evidence>
<feature type="transmembrane region" description="Helical" evidence="1">
    <location>
        <begin position="67"/>
        <end position="90"/>
    </location>
</feature>
<dbReference type="PANTHER" id="PTHR46666">
    <property type="entry name" value="60S RIBOSOMAL L18A-LIKE PROTEIN"/>
    <property type="match status" value="1"/>
</dbReference>
<keyword evidence="3" id="KW-1185">Reference proteome</keyword>
<organism evidence="2">
    <name type="scientific">Spirodela intermedia</name>
    <name type="common">Intermediate duckweed</name>
    <dbReference type="NCBI Taxonomy" id="51605"/>
    <lineage>
        <taxon>Eukaryota</taxon>
        <taxon>Viridiplantae</taxon>
        <taxon>Streptophyta</taxon>
        <taxon>Embryophyta</taxon>
        <taxon>Tracheophyta</taxon>
        <taxon>Spermatophyta</taxon>
        <taxon>Magnoliopsida</taxon>
        <taxon>Liliopsida</taxon>
        <taxon>Araceae</taxon>
        <taxon>Lemnoideae</taxon>
        <taxon>Spirodela</taxon>
    </lineage>
</organism>
<accession>A0A7I8JCN0</accession>
<protein>
    <submittedName>
        <fullName evidence="2">Uncharacterized protein</fullName>
    </submittedName>
</protein>
<name>A0A7I8JCN0_SPIIN</name>
<dbReference type="EMBL" id="LR743598">
    <property type="protein sequence ID" value="CAA2628679.1"/>
    <property type="molecule type" value="Genomic_DNA"/>
</dbReference>
<keyword evidence="1" id="KW-0812">Transmembrane</keyword>
<keyword evidence="1" id="KW-0472">Membrane</keyword>
<gene>
    <name evidence="2" type="ORF">SI7747_11014320</name>
</gene>
<evidence type="ECO:0000313" key="2">
    <source>
        <dbReference type="EMBL" id="CAA2628679.1"/>
    </source>
</evidence>
<dbReference type="Proteomes" id="UP001189122">
    <property type="component" value="Unassembled WGS sequence"/>
</dbReference>
<dbReference type="AlphaFoldDB" id="A0A7I8JCN0"/>
<dbReference type="EMBL" id="CACRZD030000011">
    <property type="protein sequence ID" value="CAA6667926.1"/>
    <property type="molecule type" value="Genomic_DNA"/>
</dbReference>
<proteinExistence type="predicted"/>
<dbReference type="PANTHER" id="PTHR46666:SF2">
    <property type="entry name" value="60S RIBOSOMAL L18A-LIKE PROTEIN"/>
    <property type="match status" value="1"/>
</dbReference>
<reference evidence="2 3" key="1">
    <citation type="submission" date="2019-12" db="EMBL/GenBank/DDBJ databases">
        <authorList>
            <person name="Scholz U."/>
            <person name="Mascher M."/>
            <person name="Fiebig A."/>
        </authorList>
    </citation>
    <scope>NUCLEOTIDE SEQUENCE</scope>
</reference>
<sequence>MFDKPLPCFGCALSLSTLSLKKFFEIVLMGSVSAQFPAGFAIPLMWYYATILYFSNYYRRDPRERSGLAASAIAALVFSITLAITLASVFL</sequence>
<keyword evidence="1" id="KW-1133">Transmembrane helix</keyword>
<evidence type="ECO:0000256" key="1">
    <source>
        <dbReference type="SAM" id="Phobius"/>
    </source>
</evidence>
<feature type="transmembrane region" description="Helical" evidence="1">
    <location>
        <begin position="36"/>
        <end position="55"/>
    </location>
</feature>